<gene>
    <name evidence="1" type="ORF">SDC9_165573</name>
</gene>
<name>A0A645G250_9ZZZZ</name>
<evidence type="ECO:0000313" key="1">
    <source>
        <dbReference type="EMBL" id="MPN18214.1"/>
    </source>
</evidence>
<comment type="caution">
    <text evidence="1">The sequence shown here is derived from an EMBL/GenBank/DDBJ whole genome shotgun (WGS) entry which is preliminary data.</text>
</comment>
<dbReference type="EMBL" id="VSSQ01065500">
    <property type="protein sequence ID" value="MPN18214.1"/>
    <property type="molecule type" value="Genomic_DNA"/>
</dbReference>
<dbReference type="AntiFam" id="ANF00095">
    <property type="entry name" value="Shadow ORF (opposite ABC transporters)"/>
</dbReference>
<dbReference type="AlphaFoldDB" id="A0A645G250"/>
<reference evidence="1" key="1">
    <citation type="submission" date="2019-08" db="EMBL/GenBank/DDBJ databases">
        <authorList>
            <person name="Kucharzyk K."/>
            <person name="Murdoch R.W."/>
            <person name="Higgins S."/>
            <person name="Loffler F."/>
        </authorList>
    </citation>
    <scope>NUCLEOTIDE SEQUENCE</scope>
</reference>
<organism evidence="1">
    <name type="scientific">bioreactor metagenome</name>
    <dbReference type="NCBI Taxonomy" id="1076179"/>
    <lineage>
        <taxon>unclassified sequences</taxon>
        <taxon>metagenomes</taxon>
        <taxon>ecological metagenomes</taxon>
    </lineage>
</organism>
<protein>
    <submittedName>
        <fullName evidence="1">Uncharacterized protein</fullName>
    </submittedName>
</protein>
<accession>A0A645G250</accession>
<sequence>MRFQTNDFQHSRRALHAKLPRYAAKRQRQSHVFQRRIVRHEVERLKDEPDMFLPKQDELALRHALEVLANNDDFACRHFFQPGEDVEQRGFTRTAPPDDRADLTLFNLQIDAAQRFYRHGADMIIFFDAANVDQRVFLHEPSITAMKHKCITCTNTPVYYSCFKVLSITIPAQMKTSLNKYVTSCPHLQRLECRARSAGTGTRRKTGCSSGKSSGGTPFFGSNIVACGAYI</sequence>
<proteinExistence type="predicted"/>